<evidence type="ECO:0000259" key="1">
    <source>
        <dbReference type="PROSITE" id="PS51186"/>
    </source>
</evidence>
<reference evidence="3" key="1">
    <citation type="submission" date="2011-06" db="EMBL/GenBank/DDBJ databases">
        <title>The complete genome of chromosome of Runella slithyformis DSM 19594.</title>
        <authorList>
            <consortium name="US DOE Joint Genome Institute (JGI-PGF)"/>
            <person name="Lucas S."/>
            <person name="Han J."/>
            <person name="Lapidus A."/>
            <person name="Bruce D."/>
            <person name="Goodwin L."/>
            <person name="Pitluck S."/>
            <person name="Peters L."/>
            <person name="Kyrpides N."/>
            <person name="Mavromatis K."/>
            <person name="Ivanova N."/>
            <person name="Ovchinnikova G."/>
            <person name="Zhang X."/>
            <person name="Misra M."/>
            <person name="Detter J.C."/>
            <person name="Tapia R."/>
            <person name="Han C."/>
            <person name="Land M."/>
            <person name="Hauser L."/>
            <person name="Markowitz V."/>
            <person name="Cheng J.-F."/>
            <person name="Hugenholtz P."/>
            <person name="Woyke T."/>
            <person name="Wu D."/>
            <person name="Tindall B."/>
            <person name="Faehrich R."/>
            <person name="Brambilla E."/>
            <person name="Klenk H.-P."/>
            <person name="Eisen J.A."/>
        </authorList>
    </citation>
    <scope>NUCLEOTIDE SEQUENCE [LARGE SCALE GENOMIC DNA]</scope>
    <source>
        <strain evidence="3">ATCC 29530 / DSM 19594 / LMG 11500 / NCIMB 11436 / LSU 4</strain>
    </source>
</reference>
<reference evidence="2 3" key="2">
    <citation type="journal article" date="2012" name="Stand. Genomic Sci.">
        <title>Complete genome sequence of the aquatic bacterium Runella slithyformis type strain (LSU 4(T)).</title>
        <authorList>
            <person name="Copeland A."/>
            <person name="Zhang X."/>
            <person name="Misra M."/>
            <person name="Lapidus A."/>
            <person name="Nolan M."/>
            <person name="Lucas S."/>
            <person name="Deshpande S."/>
            <person name="Cheng J.F."/>
            <person name="Tapia R."/>
            <person name="Goodwin L.A."/>
            <person name="Pitluck S."/>
            <person name="Liolios K."/>
            <person name="Pagani I."/>
            <person name="Ivanova N."/>
            <person name="Mikhailova N."/>
            <person name="Pati A."/>
            <person name="Chen A."/>
            <person name="Palaniappan K."/>
            <person name="Land M."/>
            <person name="Hauser L."/>
            <person name="Pan C."/>
            <person name="Jeffries C.D."/>
            <person name="Detter J.C."/>
            <person name="Brambilla E.M."/>
            <person name="Rohde M."/>
            <person name="Djao O.D."/>
            <person name="Goker M."/>
            <person name="Sikorski J."/>
            <person name="Tindall B.J."/>
            <person name="Woyke T."/>
            <person name="Bristow J."/>
            <person name="Eisen J.A."/>
            <person name="Markowitz V."/>
            <person name="Hugenholtz P."/>
            <person name="Kyrpides N.C."/>
            <person name="Klenk H.P."/>
            <person name="Mavromatis K."/>
        </authorList>
    </citation>
    <scope>NUCLEOTIDE SEQUENCE [LARGE SCALE GENOMIC DNA]</scope>
    <source>
        <strain evidence="3">ATCC 29530 / DSM 19594 / LMG 11500 / NCIMB 11436 / LSU 4</strain>
    </source>
</reference>
<sequence>MIHKKLNDGRFILRTATPADADQMEEVQRICFPTLAAHERLTKEHFANHLRVFPEGQLVITDHDRVIASSSTLRVPFPALDHTFMEITDHLWITNTHTHDGEWLYQLDIGILPAYRGLKLSTELYNAQQQLVASLGMKGQVLVGMTIGYERYKDRYSIEEYCEKLKNNELTDPTVTPQRRAGFQWIQPIFNYLEDPTAGHCSILMAWPLEGVSLQEAIGQTRNDSLKK</sequence>
<dbReference type="GO" id="GO:0016747">
    <property type="term" value="F:acyltransferase activity, transferring groups other than amino-acyl groups"/>
    <property type="evidence" value="ECO:0007669"/>
    <property type="project" value="InterPro"/>
</dbReference>
<dbReference type="InterPro" id="IPR016181">
    <property type="entry name" value="Acyl_CoA_acyltransferase"/>
</dbReference>
<protein>
    <recommendedName>
        <fullName evidence="1">N-acetyltransferase domain-containing protein</fullName>
    </recommendedName>
</protein>
<gene>
    <name evidence="2" type="ordered locus">Runsl_4425</name>
</gene>
<dbReference type="SUPFAM" id="SSF55729">
    <property type="entry name" value="Acyl-CoA N-acyltransferases (Nat)"/>
    <property type="match status" value="1"/>
</dbReference>
<name>A0A7U3ZP71_RUNSL</name>
<dbReference type="RefSeq" id="WP_013930046.1">
    <property type="nucleotide sequence ID" value="NC_015703.1"/>
</dbReference>
<dbReference type="PROSITE" id="PS51186">
    <property type="entry name" value="GNAT"/>
    <property type="match status" value="1"/>
</dbReference>
<evidence type="ECO:0000313" key="3">
    <source>
        <dbReference type="Proteomes" id="UP000000493"/>
    </source>
</evidence>
<dbReference type="Gene3D" id="3.40.630.30">
    <property type="match status" value="1"/>
</dbReference>
<keyword evidence="3" id="KW-1185">Reference proteome</keyword>
<dbReference type="KEGG" id="rsi:Runsl_4425"/>
<dbReference type="InterPro" id="IPR000182">
    <property type="entry name" value="GNAT_dom"/>
</dbReference>
<accession>A0A7U3ZP71</accession>
<organism evidence="2 3">
    <name type="scientific">Runella slithyformis (strain ATCC 29530 / DSM 19594 / LMG 11500 / NCIMB 11436 / LSU 4)</name>
    <dbReference type="NCBI Taxonomy" id="761193"/>
    <lineage>
        <taxon>Bacteria</taxon>
        <taxon>Pseudomonadati</taxon>
        <taxon>Bacteroidota</taxon>
        <taxon>Cytophagia</taxon>
        <taxon>Cytophagales</taxon>
        <taxon>Spirosomataceae</taxon>
        <taxon>Runella</taxon>
    </lineage>
</organism>
<dbReference type="Proteomes" id="UP000000493">
    <property type="component" value="Chromosome"/>
</dbReference>
<feature type="domain" description="N-acetyltransferase" evidence="1">
    <location>
        <begin position="11"/>
        <end position="210"/>
    </location>
</feature>
<dbReference type="EMBL" id="CP002859">
    <property type="protein sequence ID" value="AEI50753.1"/>
    <property type="molecule type" value="Genomic_DNA"/>
</dbReference>
<dbReference type="AlphaFoldDB" id="A0A7U3ZP71"/>
<proteinExistence type="predicted"/>
<evidence type="ECO:0000313" key="2">
    <source>
        <dbReference type="EMBL" id="AEI50753.1"/>
    </source>
</evidence>